<evidence type="ECO:0000313" key="5">
    <source>
        <dbReference type="EMBL" id="SDS71065.1"/>
    </source>
</evidence>
<sequence length="360" mass="39228">MSSRATGSTPSLISRRQRGQRPWTHDALVSLPARTTSPLVELARRGVLALLLVAFIVLLVYLDRNAYTDSHDGEVTLVDAIYYATVTITTTGYGDITPITPHSRILNAVLVTPLRIMFLVLLVGTTLQVLANEGRRIFLDSRWRKHMRNHVVVVGYGTKGRSAVDTLEANGCNPAQIVVIDGRGTAVSDANIRGYAAIEGDATRREVLRRAEIIKAREVIITLDRDDSAILVTLTVRQLNPSAHVVVAVREEDNASLLRQSGANAVITSSEAVGRLLGLSATSPNLGTVIEDLLSSREGLEVGERQVTRDEVGLNPGQVEGERVIAVVRNRTLRRFYDPTVAKLETGDQVVVVRHAAEQP</sequence>
<dbReference type="SUPFAM" id="SSF51735">
    <property type="entry name" value="NAD(P)-binding Rossmann-fold domains"/>
    <property type="match status" value="1"/>
</dbReference>
<evidence type="ECO:0000256" key="3">
    <source>
        <dbReference type="SAM" id="Phobius"/>
    </source>
</evidence>
<dbReference type="PROSITE" id="PS51201">
    <property type="entry name" value="RCK_N"/>
    <property type="match status" value="1"/>
</dbReference>
<dbReference type="AlphaFoldDB" id="A0A1H1UEZ9"/>
<dbReference type="OrthoDB" id="9799090at2"/>
<gene>
    <name evidence="5" type="ORF">SAMN04488543_2238</name>
</gene>
<evidence type="ECO:0000256" key="1">
    <source>
        <dbReference type="ARBA" id="ARBA00004651"/>
    </source>
</evidence>
<keyword evidence="5" id="KW-0406">Ion transport</keyword>
<evidence type="ECO:0000259" key="4">
    <source>
        <dbReference type="PROSITE" id="PS51201"/>
    </source>
</evidence>
<keyword evidence="3" id="KW-1133">Transmembrane helix</keyword>
<dbReference type="GO" id="GO:0006813">
    <property type="term" value="P:potassium ion transport"/>
    <property type="evidence" value="ECO:0007669"/>
    <property type="project" value="InterPro"/>
</dbReference>
<dbReference type="Pfam" id="PF02254">
    <property type="entry name" value="TrkA_N"/>
    <property type="match status" value="1"/>
</dbReference>
<evidence type="ECO:0000256" key="2">
    <source>
        <dbReference type="SAM" id="MobiDB-lite"/>
    </source>
</evidence>
<organism evidence="5 6">
    <name type="scientific">Friedmanniella luteola</name>
    <dbReference type="NCBI Taxonomy" id="546871"/>
    <lineage>
        <taxon>Bacteria</taxon>
        <taxon>Bacillati</taxon>
        <taxon>Actinomycetota</taxon>
        <taxon>Actinomycetes</taxon>
        <taxon>Propionibacteriales</taxon>
        <taxon>Nocardioidaceae</taxon>
        <taxon>Friedmanniella</taxon>
    </lineage>
</organism>
<feature type="transmembrane region" description="Helical" evidence="3">
    <location>
        <begin position="105"/>
        <end position="131"/>
    </location>
</feature>
<name>A0A1H1UEZ9_9ACTN</name>
<dbReference type="Pfam" id="PF07885">
    <property type="entry name" value="Ion_trans_2"/>
    <property type="match status" value="1"/>
</dbReference>
<dbReference type="SUPFAM" id="SSF81324">
    <property type="entry name" value="Voltage-gated potassium channels"/>
    <property type="match status" value="1"/>
</dbReference>
<comment type="subcellular location">
    <subcellularLocation>
        <location evidence="1">Cell membrane</location>
        <topology evidence="1">Multi-pass membrane protein</topology>
    </subcellularLocation>
</comment>
<keyword evidence="5" id="KW-0407">Ion channel</keyword>
<dbReference type="RefSeq" id="WP_091412951.1">
    <property type="nucleotide sequence ID" value="NZ_LT629749.1"/>
</dbReference>
<dbReference type="PANTHER" id="PTHR43833:SF9">
    <property type="entry name" value="POTASSIUM CHANNEL PROTEIN YUGO-RELATED"/>
    <property type="match status" value="1"/>
</dbReference>
<dbReference type="GO" id="GO:0034220">
    <property type="term" value="P:monoatomic ion transmembrane transport"/>
    <property type="evidence" value="ECO:0007669"/>
    <property type="project" value="UniProtKB-KW"/>
</dbReference>
<keyword evidence="6" id="KW-1185">Reference proteome</keyword>
<keyword evidence="3" id="KW-0812">Transmembrane</keyword>
<reference evidence="5 6" key="1">
    <citation type="submission" date="2016-10" db="EMBL/GenBank/DDBJ databases">
        <authorList>
            <person name="de Groot N.N."/>
        </authorList>
    </citation>
    <scope>NUCLEOTIDE SEQUENCE [LARGE SCALE GENOMIC DNA]</scope>
    <source>
        <strain evidence="5 6">DSM 21741</strain>
    </source>
</reference>
<feature type="domain" description="RCK N-terminal" evidence="4">
    <location>
        <begin position="148"/>
        <end position="268"/>
    </location>
</feature>
<feature type="transmembrane region" description="Helical" evidence="3">
    <location>
        <begin position="42"/>
        <end position="62"/>
    </location>
</feature>
<dbReference type="InterPro" id="IPR003148">
    <property type="entry name" value="RCK_N"/>
</dbReference>
<protein>
    <submittedName>
        <fullName evidence="5">Voltage-gated potassium channel</fullName>
    </submittedName>
</protein>
<dbReference type="EMBL" id="LT629749">
    <property type="protein sequence ID" value="SDS71065.1"/>
    <property type="molecule type" value="Genomic_DNA"/>
</dbReference>
<feature type="compositionally biased region" description="Polar residues" evidence="2">
    <location>
        <begin position="1"/>
        <end position="14"/>
    </location>
</feature>
<accession>A0A1H1UEZ9</accession>
<dbReference type="InterPro" id="IPR013099">
    <property type="entry name" value="K_chnl_dom"/>
</dbReference>
<dbReference type="Gene3D" id="3.40.50.720">
    <property type="entry name" value="NAD(P)-binding Rossmann-like Domain"/>
    <property type="match status" value="1"/>
</dbReference>
<dbReference type="Proteomes" id="UP000199092">
    <property type="component" value="Chromosome I"/>
</dbReference>
<feature type="region of interest" description="Disordered" evidence="2">
    <location>
        <begin position="1"/>
        <end position="20"/>
    </location>
</feature>
<keyword evidence="5" id="KW-0813">Transport</keyword>
<proteinExistence type="predicted"/>
<dbReference type="STRING" id="546871.SAMN04488543_2238"/>
<dbReference type="InterPro" id="IPR050721">
    <property type="entry name" value="Trk_Ktr_HKT_K-transport"/>
</dbReference>
<dbReference type="PANTHER" id="PTHR43833">
    <property type="entry name" value="POTASSIUM CHANNEL PROTEIN 2-RELATED-RELATED"/>
    <property type="match status" value="1"/>
</dbReference>
<dbReference type="InterPro" id="IPR036291">
    <property type="entry name" value="NAD(P)-bd_dom_sf"/>
</dbReference>
<keyword evidence="3" id="KW-0472">Membrane</keyword>
<dbReference type="GO" id="GO:0005886">
    <property type="term" value="C:plasma membrane"/>
    <property type="evidence" value="ECO:0007669"/>
    <property type="project" value="UniProtKB-SubCell"/>
</dbReference>
<dbReference type="Gene3D" id="1.10.287.70">
    <property type="match status" value="1"/>
</dbReference>
<evidence type="ECO:0000313" key="6">
    <source>
        <dbReference type="Proteomes" id="UP000199092"/>
    </source>
</evidence>